<dbReference type="Proteomes" id="UP000320672">
    <property type="component" value="Chromosome"/>
</dbReference>
<feature type="transmembrane region" description="Helical" evidence="6">
    <location>
        <begin position="321"/>
        <end position="339"/>
    </location>
</feature>
<feature type="transmembrane region" description="Helical" evidence="6">
    <location>
        <begin position="49"/>
        <end position="71"/>
    </location>
</feature>
<feature type="transmembrane region" description="Helical" evidence="6">
    <location>
        <begin position="143"/>
        <end position="161"/>
    </location>
</feature>
<evidence type="ECO:0000313" key="7">
    <source>
        <dbReference type="EMBL" id="QDS95602.1"/>
    </source>
</evidence>
<dbReference type="InterPro" id="IPR050833">
    <property type="entry name" value="Poly_Biosynth_Transport"/>
</dbReference>
<proteinExistence type="predicted"/>
<keyword evidence="4 6" id="KW-1133">Transmembrane helix</keyword>
<keyword evidence="5 6" id="KW-0472">Membrane</keyword>
<dbReference type="AlphaFoldDB" id="A0A517ML44"/>
<keyword evidence="3 6" id="KW-0812">Transmembrane</keyword>
<dbReference type="GO" id="GO:0005886">
    <property type="term" value="C:plasma membrane"/>
    <property type="evidence" value="ECO:0007669"/>
    <property type="project" value="UniProtKB-SubCell"/>
</dbReference>
<evidence type="ECO:0000256" key="4">
    <source>
        <dbReference type="ARBA" id="ARBA00022989"/>
    </source>
</evidence>
<feature type="transmembrane region" description="Helical" evidence="6">
    <location>
        <begin position="9"/>
        <end position="29"/>
    </location>
</feature>
<feature type="transmembrane region" description="Helical" evidence="6">
    <location>
        <begin position="286"/>
        <end position="309"/>
    </location>
</feature>
<evidence type="ECO:0000313" key="8">
    <source>
        <dbReference type="Proteomes" id="UP000320672"/>
    </source>
</evidence>
<name>A0A517ML44_9BACT</name>
<dbReference type="PANTHER" id="PTHR30250">
    <property type="entry name" value="PST FAMILY PREDICTED COLANIC ACID TRANSPORTER"/>
    <property type="match status" value="1"/>
</dbReference>
<evidence type="ECO:0000256" key="1">
    <source>
        <dbReference type="ARBA" id="ARBA00004651"/>
    </source>
</evidence>
<evidence type="ECO:0000256" key="6">
    <source>
        <dbReference type="SAM" id="Phobius"/>
    </source>
</evidence>
<feature type="transmembrane region" description="Helical" evidence="6">
    <location>
        <begin position="345"/>
        <end position="367"/>
    </location>
</feature>
<protein>
    <submittedName>
        <fullName evidence="7">Polysaccharide biosynthesis protein</fullName>
    </submittedName>
</protein>
<dbReference type="EMBL" id="CP036262">
    <property type="protein sequence ID" value="QDS95602.1"/>
    <property type="molecule type" value="Genomic_DNA"/>
</dbReference>
<dbReference type="PANTHER" id="PTHR30250:SF11">
    <property type="entry name" value="O-ANTIGEN TRANSPORTER-RELATED"/>
    <property type="match status" value="1"/>
</dbReference>
<dbReference type="KEGG" id="rml:FF011L_44000"/>
<feature type="transmembrane region" description="Helical" evidence="6">
    <location>
        <begin position="256"/>
        <end position="280"/>
    </location>
</feature>
<feature type="transmembrane region" description="Helical" evidence="6">
    <location>
        <begin position="83"/>
        <end position="103"/>
    </location>
</feature>
<keyword evidence="2" id="KW-1003">Cell membrane</keyword>
<accession>A0A517ML44</accession>
<evidence type="ECO:0000256" key="5">
    <source>
        <dbReference type="ARBA" id="ARBA00023136"/>
    </source>
</evidence>
<keyword evidence="8" id="KW-1185">Reference proteome</keyword>
<organism evidence="7 8">
    <name type="scientific">Roseimaritima multifibrata</name>
    <dbReference type="NCBI Taxonomy" id="1930274"/>
    <lineage>
        <taxon>Bacteria</taxon>
        <taxon>Pseudomonadati</taxon>
        <taxon>Planctomycetota</taxon>
        <taxon>Planctomycetia</taxon>
        <taxon>Pirellulales</taxon>
        <taxon>Pirellulaceae</taxon>
        <taxon>Roseimaritima</taxon>
    </lineage>
</organism>
<comment type="subcellular location">
    <subcellularLocation>
        <location evidence="1">Cell membrane</location>
        <topology evidence="1">Multi-pass membrane protein</topology>
    </subcellularLocation>
</comment>
<reference evidence="7 8" key="1">
    <citation type="submission" date="2019-02" db="EMBL/GenBank/DDBJ databases">
        <title>Deep-cultivation of Planctomycetes and their phenomic and genomic characterization uncovers novel biology.</title>
        <authorList>
            <person name="Wiegand S."/>
            <person name="Jogler M."/>
            <person name="Boedeker C."/>
            <person name="Pinto D."/>
            <person name="Vollmers J."/>
            <person name="Rivas-Marin E."/>
            <person name="Kohn T."/>
            <person name="Peeters S.H."/>
            <person name="Heuer A."/>
            <person name="Rast P."/>
            <person name="Oberbeckmann S."/>
            <person name="Bunk B."/>
            <person name="Jeske O."/>
            <person name="Meyerdierks A."/>
            <person name="Storesund J.E."/>
            <person name="Kallscheuer N."/>
            <person name="Luecker S."/>
            <person name="Lage O.M."/>
            <person name="Pohl T."/>
            <person name="Merkel B.J."/>
            <person name="Hornburger P."/>
            <person name="Mueller R.-W."/>
            <person name="Bruemmer F."/>
            <person name="Labrenz M."/>
            <person name="Spormann A.M."/>
            <person name="Op den Camp H."/>
            <person name="Overmann J."/>
            <person name="Amann R."/>
            <person name="Jetten M.S.M."/>
            <person name="Mascher T."/>
            <person name="Medema M.H."/>
            <person name="Devos D.P."/>
            <person name="Kaster A.-K."/>
            <person name="Ovreas L."/>
            <person name="Rohde M."/>
            <person name="Galperin M.Y."/>
            <person name="Jogler C."/>
        </authorList>
    </citation>
    <scope>NUCLEOTIDE SEQUENCE [LARGE SCALE GENOMIC DNA]</scope>
    <source>
        <strain evidence="7 8">FF011L</strain>
    </source>
</reference>
<feature type="transmembrane region" description="Helical" evidence="6">
    <location>
        <begin position="115"/>
        <end position="136"/>
    </location>
</feature>
<sequence length="383" mass="39799">MLGPEGRGAFAATIAYPQMLLYLGLLGAADLYAREAARQPDEDAALRRSALLFGSLTGIGTMAVCIVLTVCSMPTEKRDLIPLAILLAMTLPLQHIRLAVQAIDHGAGRFNRYNVSRIIGAATPPLALGIAWLLGAHSVTTAVLVYALAMLLTAGLVQWGMTQPWRGPVTPSPRKAARLGKGYAASQVATEVLDRADLGLVLWLGTLVEQGFYASAVPIAGTLAIFPMVVATYVFQRGAAGTKILSRGKIAATLGGLTAVQICSGLILAGLLPFLVPLLLGERFTAAIPFALWLIPAAAIRGIAIAGDGYLRGRSIARPGIFARIIALLLLIVVTASLYSSQGIFAIPIGLAVAQVAAAGIIFGAMIQNSATEPATAWGASDA</sequence>
<evidence type="ECO:0000256" key="3">
    <source>
        <dbReference type="ARBA" id="ARBA00022692"/>
    </source>
</evidence>
<evidence type="ECO:0000256" key="2">
    <source>
        <dbReference type="ARBA" id="ARBA00022475"/>
    </source>
</evidence>
<gene>
    <name evidence="7" type="ORF">FF011L_44000</name>
</gene>
<feature type="transmembrane region" description="Helical" evidence="6">
    <location>
        <begin position="212"/>
        <end position="235"/>
    </location>
</feature>